<reference evidence="5" key="1">
    <citation type="submission" date="2020-12" db="EMBL/GenBank/DDBJ databases">
        <title>Leucobacter sp. CAS1, isolated from Chromium sludge.</title>
        <authorList>
            <person name="Xu Z."/>
        </authorList>
    </citation>
    <scope>NUCLEOTIDE SEQUENCE</scope>
    <source>
        <strain evidence="5">CSA1</strain>
    </source>
</reference>
<comment type="catalytic activity">
    <reaction evidence="3">
        <text>N-terminal L-alanyl-[ribosomal protein bS18] + acetyl-CoA = N-terminal N(alpha)-acetyl-L-alanyl-[ribosomal protein bS18] + CoA + H(+)</text>
        <dbReference type="Rhea" id="RHEA:43756"/>
        <dbReference type="Rhea" id="RHEA-COMP:10676"/>
        <dbReference type="Rhea" id="RHEA-COMP:10677"/>
        <dbReference type="ChEBI" id="CHEBI:15378"/>
        <dbReference type="ChEBI" id="CHEBI:57287"/>
        <dbReference type="ChEBI" id="CHEBI:57288"/>
        <dbReference type="ChEBI" id="CHEBI:64718"/>
        <dbReference type="ChEBI" id="CHEBI:83683"/>
        <dbReference type="EC" id="2.3.1.266"/>
    </reaction>
</comment>
<keyword evidence="1" id="KW-0808">Transferase</keyword>
<dbReference type="PROSITE" id="PS51186">
    <property type="entry name" value="GNAT"/>
    <property type="match status" value="1"/>
</dbReference>
<keyword evidence="5" id="KW-0687">Ribonucleoprotein</keyword>
<dbReference type="InterPro" id="IPR050832">
    <property type="entry name" value="Bact_Acetyltransf"/>
</dbReference>
<dbReference type="InterPro" id="IPR000182">
    <property type="entry name" value="GNAT_dom"/>
</dbReference>
<keyword evidence="5" id="KW-0689">Ribosomal protein</keyword>
<dbReference type="NCBIfam" id="TIGR01575">
    <property type="entry name" value="rimI"/>
    <property type="match status" value="1"/>
</dbReference>
<dbReference type="GO" id="GO:0005737">
    <property type="term" value="C:cytoplasm"/>
    <property type="evidence" value="ECO:0007669"/>
    <property type="project" value="UniProtKB-SubCell"/>
</dbReference>
<evidence type="ECO:0000256" key="1">
    <source>
        <dbReference type="ARBA" id="ARBA00022679"/>
    </source>
</evidence>
<dbReference type="EMBL" id="JAEHOH010000015">
    <property type="protein sequence ID" value="MBK0419745.1"/>
    <property type="molecule type" value="Genomic_DNA"/>
</dbReference>
<dbReference type="SUPFAM" id="SSF55729">
    <property type="entry name" value="Acyl-CoA N-acyltransferases (Nat)"/>
    <property type="match status" value="1"/>
</dbReference>
<organism evidence="5 6">
    <name type="scientific">Leucobacter chromiisoli</name>
    <dbReference type="NCBI Taxonomy" id="2796471"/>
    <lineage>
        <taxon>Bacteria</taxon>
        <taxon>Bacillati</taxon>
        <taxon>Actinomycetota</taxon>
        <taxon>Actinomycetes</taxon>
        <taxon>Micrococcales</taxon>
        <taxon>Microbacteriaceae</taxon>
        <taxon>Leucobacter</taxon>
    </lineage>
</organism>
<dbReference type="PANTHER" id="PTHR43877:SF2">
    <property type="entry name" value="AMINOALKYLPHOSPHONATE N-ACETYLTRANSFERASE-RELATED"/>
    <property type="match status" value="1"/>
</dbReference>
<comment type="function">
    <text evidence="3">Acetylates the N-terminal alanine of ribosomal protein bS18.</text>
</comment>
<keyword evidence="3" id="KW-0963">Cytoplasm</keyword>
<comment type="subcellular location">
    <subcellularLocation>
        <location evidence="3">Cytoplasm</location>
    </subcellularLocation>
</comment>
<dbReference type="Pfam" id="PF00583">
    <property type="entry name" value="Acetyltransf_1"/>
    <property type="match status" value="1"/>
</dbReference>
<evidence type="ECO:0000313" key="5">
    <source>
        <dbReference type="EMBL" id="MBK0419745.1"/>
    </source>
</evidence>
<dbReference type="PANTHER" id="PTHR43877">
    <property type="entry name" value="AMINOALKYLPHOSPHONATE N-ACETYLTRANSFERASE-RELATED-RELATED"/>
    <property type="match status" value="1"/>
</dbReference>
<dbReference type="Proteomes" id="UP000608530">
    <property type="component" value="Unassembled WGS sequence"/>
</dbReference>
<evidence type="ECO:0000313" key="6">
    <source>
        <dbReference type="Proteomes" id="UP000608530"/>
    </source>
</evidence>
<evidence type="ECO:0000256" key="2">
    <source>
        <dbReference type="ARBA" id="ARBA00023315"/>
    </source>
</evidence>
<dbReference type="GO" id="GO:0005840">
    <property type="term" value="C:ribosome"/>
    <property type="evidence" value="ECO:0007669"/>
    <property type="project" value="UniProtKB-KW"/>
</dbReference>
<gene>
    <name evidence="5" type="primary">rimI</name>
    <name evidence="5" type="ORF">JD276_11940</name>
</gene>
<evidence type="ECO:0000256" key="3">
    <source>
        <dbReference type="RuleBase" id="RU363094"/>
    </source>
</evidence>
<feature type="domain" description="N-acetyltransferase" evidence="4">
    <location>
        <begin position="1"/>
        <end position="147"/>
    </location>
</feature>
<sequence length="150" mass="16429">MVLRPATEADLDAIWAIESSVFRGEAWSLSMMREELTAAHRCYFALVDEAGAVHGYGGLLAVGAEGDIQTIAVEPHARGAGHGRRIMNALLDEAASRGVREVFLEVRADNPTARGLYLSLGFAEIGVRPRYYQPEGIDAIVMRLDMKERV</sequence>
<name>A0A934Q7K6_9MICO</name>
<accession>A0A934Q7K6</accession>
<proteinExistence type="inferred from homology"/>
<dbReference type="CDD" id="cd04301">
    <property type="entry name" value="NAT_SF"/>
    <property type="match status" value="1"/>
</dbReference>
<comment type="caution">
    <text evidence="5">The sequence shown here is derived from an EMBL/GenBank/DDBJ whole genome shotgun (WGS) entry which is preliminary data.</text>
</comment>
<protein>
    <recommendedName>
        <fullName evidence="3">[Ribosomal protein bS18]-alanine N-acetyltransferase</fullName>
        <ecNumber evidence="3">2.3.1.266</ecNumber>
    </recommendedName>
</protein>
<evidence type="ECO:0000259" key="4">
    <source>
        <dbReference type="PROSITE" id="PS51186"/>
    </source>
</evidence>
<comment type="similarity">
    <text evidence="3">Belongs to the acetyltransferase family. RimI subfamily.</text>
</comment>
<keyword evidence="2" id="KW-0012">Acyltransferase</keyword>
<dbReference type="EC" id="2.3.1.266" evidence="3"/>
<dbReference type="AlphaFoldDB" id="A0A934Q7K6"/>
<dbReference type="Gene3D" id="3.40.630.30">
    <property type="match status" value="1"/>
</dbReference>
<keyword evidence="6" id="KW-1185">Reference proteome</keyword>
<dbReference type="InterPro" id="IPR016181">
    <property type="entry name" value="Acyl_CoA_acyltransferase"/>
</dbReference>
<dbReference type="InterPro" id="IPR006464">
    <property type="entry name" value="AcTrfase_RimI/Ard1"/>
</dbReference>
<dbReference type="GO" id="GO:0008999">
    <property type="term" value="F:protein-N-terminal-alanine acetyltransferase activity"/>
    <property type="evidence" value="ECO:0007669"/>
    <property type="project" value="UniProtKB-EC"/>
</dbReference>